<evidence type="ECO:0000313" key="11">
    <source>
        <dbReference type="EMBL" id="MBB6097059.1"/>
    </source>
</evidence>
<feature type="transmembrane region" description="Helical" evidence="9">
    <location>
        <begin position="318"/>
        <end position="337"/>
    </location>
</feature>
<feature type="transmembrane region" description="Helical" evidence="9">
    <location>
        <begin position="250"/>
        <end position="271"/>
    </location>
</feature>
<feature type="transmembrane region" description="Helical" evidence="9">
    <location>
        <begin position="20"/>
        <end position="41"/>
    </location>
</feature>
<comment type="similarity">
    <text evidence="2">Belongs to the binding-protein-dependent transport system permease family. MalFG subfamily.</text>
</comment>
<feature type="transmembrane region" description="Helical" evidence="9">
    <location>
        <begin position="358"/>
        <end position="380"/>
    </location>
</feature>
<name>A0A841HXV2_9DEIO</name>
<feature type="transmembrane region" description="Helical" evidence="9">
    <location>
        <begin position="212"/>
        <end position="230"/>
    </location>
</feature>
<dbReference type="SUPFAM" id="SSF161098">
    <property type="entry name" value="MetI-like"/>
    <property type="match status" value="1"/>
</dbReference>
<proteinExistence type="inferred from homology"/>
<keyword evidence="8 9" id="KW-0472">Membrane</keyword>
<reference evidence="11 12" key="1">
    <citation type="submission" date="2020-08" db="EMBL/GenBank/DDBJ databases">
        <title>Genomic Encyclopedia of Type Strains, Phase IV (KMG-IV): sequencing the most valuable type-strain genomes for metagenomic binning, comparative biology and taxonomic classification.</title>
        <authorList>
            <person name="Goeker M."/>
        </authorList>
    </citation>
    <scope>NUCLEOTIDE SEQUENCE [LARGE SCALE GENOMIC DNA]</scope>
    <source>
        <strain evidence="11 12">DSM 21458</strain>
    </source>
</reference>
<evidence type="ECO:0000256" key="4">
    <source>
        <dbReference type="ARBA" id="ARBA00022475"/>
    </source>
</evidence>
<evidence type="ECO:0000256" key="3">
    <source>
        <dbReference type="ARBA" id="ARBA00022448"/>
    </source>
</evidence>
<keyword evidence="6 9" id="KW-0812">Transmembrane</keyword>
<dbReference type="PANTHER" id="PTHR32243">
    <property type="entry name" value="MALTOSE TRANSPORT SYSTEM PERMEASE-RELATED"/>
    <property type="match status" value="1"/>
</dbReference>
<gene>
    <name evidence="11" type="ORF">HNR42_000473</name>
</gene>
<dbReference type="RefSeq" id="WP_183984141.1">
    <property type="nucleotide sequence ID" value="NZ_JACHHG010000002.1"/>
</dbReference>
<feature type="transmembrane region" description="Helical" evidence="9">
    <location>
        <begin position="175"/>
        <end position="200"/>
    </location>
</feature>
<keyword evidence="4" id="KW-1003">Cell membrane</keyword>
<protein>
    <submittedName>
        <fullName evidence="11">Arabinogalactan oligomer/maltooligosaccharide transport system permease protein</fullName>
    </submittedName>
</protein>
<dbReference type="GO" id="GO:0015423">
    <property type="term" value="F:ABC-type maltose transporter activity"/>
    <property type="evidence" value="ECO:0007669"/>
    <property type="project" value="TreeGrafter"/>
</dbReference>
<evidence type="ECO:0000256" key="1">
    <source>
        <dbReference type="ARBA" id="ARBA00004651"/>
    </source>
</evidence>
<evidence type="ECO:0000256" key="5">
    <source>
        <dbReference type="ARBA" id="ARBA00022597"/>
    </source>
</evidence>
<sequence>MSQVHKSHSAPEYRPKQPNLLQRALPWLIAMALVAFLVWFFGNLISRVQPGGLILRVENGWIYLLLGIAGVVVLIALTSLLTQLVLRARRGRAVNFWPIFGNQLTHVTLWAVIVAAVYPIFYVIAASFDPRSSLFSLARPQSDNILISSKVLPSFEVVSWANYAKLFEGITLPMWQLLLLGVIAVSLLVIGVSALIHRLGGTPQEGRGAANWAMRIMLVAIGLIVVFMGPAQFTGDSNEAKFLLNVRNTFLVSGLTGLIAILLSTTAGYAIARLRFPGRHQTLLFFIFVQMFPGFLALVAIFYLLVSLGLLNTFTGLILAYSAGAIAFNTWIYKGYVESLPLSLEEAALVDGATRWQAFTRVVLPLSGPILAFMFLNQFIGTYAEFIVSSIVLTGVDTWTVGVALRNFTTGQFSTQWGTFAAASVVGAIPIVLLFYGFQQYFVGGAAAGGVKE</sequence>
<evidence type="ECO:0000256" key="8">
    <source>
        <dbReference type="ARBA" id="ARBA00023136"/>
    </source>
</evidence>
<feature type="transmembrane region" description="Helical" evidence="9">
    <location>
        <begin position="417"/>
        <end position="438"/>
    </location>
</feature>
<evidence type="ECO:0000256" key="6">
    <source>
        <dbReference type="ARBA" id="ARBA00022692"/>
    </source>
</evidence>
<accession>A0A841HXV2</accession>
<comment type="caution">
    <text evidence="11">The sequence shown here is derived from an EMBL/GenBank/DDBJ whole genome shotgun (WGS) entry which is preliminary data.</text>
</comment>
<comment type="subcellular location">
    <subcellularLocation>
        <location evidence="1 9">Cell membrane</location>
        <topology evidence="1 9">Multi-pass membrane protein</topology>
    </subcellularLocation>
</comment>
<evidence type="ECO:0000256" key="9">
    <source>
        <dbReference type="RuleBase" id="RU363032"/>
    </source>
</evidence>
<evidence type="ECO:0000256" key="2">
    <source>
        <dbReference type="ARBA" id="ARBA00009047"/>
    </source>
</evidence>
<dbReference type="InterPro" id="IPR035906">
    <property type="entry name" value="MetI-like_sf"/>
</dbReference>
<evidence type="ECO:0000259" key="10">
    <source>
        <dbReference type="PROSITE" id="PS50928"/>
    </source>
</evidence>
<feature type="domain" description="ABC transmembrane type-1" evidence="10">
    <location>
        <begin position="246"/>
        <end position="438"/>
    </location>
</feature>
<dbReference type="AlphaFoldDB" id="A0A841HXV2"/>
<dbReference type="InterPro" id="IPR000515">
    <property type="entry name" value="MetI-like"/>
</dbReference>
<dbReference type="Pfam" id="PF00528">
    <property type="entry name" value="BPD_transp_1"/>
    <property type="match status" value="1"/>
</dbReference>
<feature type="transmembrane region" description="Helical" evidence="9">
    <location>
        <begin position="61"/>
        <end position="86"/>
    </location>
</feature>
<dbReference type="Proteomes" id="UP000569951">
    <property type="component" value="Unassembled WGS sequence"/>
</dbReference>
<dbReference type="PANTHER" id="PTHR32243:SF50">
    <property type="entry name" value="MALTOSE_MALTODEXTRIN TRANSPORT SYSTEM PERMEASE PROTEIN MALG"/>
    <property type="match status" value="1"/>
</dbReference>
<organism evidence="11 12">
    <name type="scientific">Deinobacterium chartae</name>
    <dbReference type="NCBI Taxonomy" id="521158"/>
    <lineage>
        <taxon>Bacteria</taxon>
        <taxon>Thermotogati</taxon>
        <taxon>Deinococcota</taxon>
        <taxon>Deinococci</taxon>
        <taxon>Deinococcales</taxon>
        <taxon>Deinococcaceae</taxon>
        <taxon>Deinobacterium</taxon>
    </lineage>
</organism>
<dbReference type="GO" id="GO:0042956">
    <property type="term" value="P:maltodextrin transmembrane transport"/>
    <property type="evidence" value="ECO:0007669"/>
    <property type="project" value="TreeGrafter"/>
</dbReference>
<dbReference type="Gene3D" id="1.10.3720.10">
    <property type="entry name" value="MetI-like"/>
    <property type="match status" value="1"/>
</dbReference>
<evidence type="ECO:0000313" key="12">
    <source>
        <dbReference type="Proteomes" id="UP000569951"/>
    </source>
</evidence>
<evidence type="ECO:0000256" key="7">
    <source>
        <dbReference type="ARBA" id="ARBA00022989"/>
    </source>
</evidence>
<keyword evidence="7 9" id="KW-1133">Transmembrane helix</keyword>
<dbReference type="InterPro" id="IPR050901">
    <property type="entry name" value="BP-dep_ABC_trans_perm"/>
</dbReference>
<feature type="transmembrane region" description="Helical" evidence="9">
    <location>
        <begin position="283"/>
        <end position="306"/>
    </location>
</feature>
<dbReference type="GO" id="GO:0005886">
    <property type="term" value="C:plasma membrane"/>
    <property type="evidence" value="ECO:0007669"/>
    <property type="project" value="UniProtKB-SubCell"/>
</dbReference>
<keyword evidence="5" id="KW-0762">Sugar transport</keyword>
<dbReference type="CDD" id="cd06261">
    <property type="entry name" value="TM_PBP2"/>
    <property type="match status" value="1"/>
</dbReference>
<keyword evidence="3 9" id="KW-0813">Transport</keyword>
<feature type="transmembrane region" description="Helical" evidence="9">
    <location>
        <begin position="386"/>
        <end position="405"/>
    </location>
</feature>
<dbReference type="EMBL" id="JACHHG010000002">
    <property type="protein sequence ID" value="MBB6097059.1"/>
    <property type="molecule type" value="Genomic_DNA"/>
</dbReference>
<dbReference type="PROSITE" id="PS50928">
    <property type="entry name" value="ABC_TM1"/>
    <property type="match status" value="1"/>
</dbReference>
<feature type="transmembrane region" description="Helical" evidence="9">
    <location>
        <begin position="107"/>
        <end position="128"/>
    </location>
</feature>
<keyword evidence="12" id="KW-1185">Reference proteome</keyword>